<reference evidence="2" key="1">
    <citation type="submission" date="2023-07" db="EMBL/GenBank/DDBJ databases">
        <title>Chryseobacterium sp. GMJ5 Genome sequencing and assembly.</title>
        <authorList>
            <person name="Jung Y."/>
        </authorList>
    </citation>
    <scope>NUCLEOTIDE SEQUENCE [LARGE SCALE GENOMIC DNA]</scope>
    <source>
        <strain evidence="2">GMJ5</strain>
    </source>
</reference>
<dbReference type="EMBL" id="JAOTEN010000002">
    <property type="protein sequence ID" value="MCU7614369.1"/>
    <property type="molecule type" value="Genomic_DNA"/>
</dbReference>
<gene>
    <name evidence="1" type="ORF">N0B16_07955</name>
</gene>
<organism evidence="1 2">
    <name type="scientific">Chryseobacterium gilvum</name>
    <dbReference type="NCBI Taxonomy" id="2976534"/>
    <lineage>
        <taxon>Bacteria</taxon>
        <taxon>Pseudomonadati</taxon>
        <taxon>Bacteroidota</taxon>
        <taxon>Flavobacteriia</taxon>
        <taxon>Flavobacteriales</taxon>
        <taxon>Weeksellaceae</taxon>
        <taxon>Chryseobacterium group</taxon>
        <taxon>Chryseobacterium</taxon>
    </lineage>
</organism>
<dbReference type="RefSeq" id="WP_262990275.1">
    <property type="nucleotide sequence ID" value="NZ_JAOTEN010000002.1"/>
</dbReference>
<dbReference type="Proteomes" id="UP001208114">
    <property type="component" value="Unassembled WGS sequence"/>
</dbReference>
<accession>A0ABT2VXK1</accession>
<proteinExistence type="predicted"/>
<comment type="caution">
    <text evidence="1">The sequence shown here is derived from an EMBL/GenBank/DDBJ whole genome shotgun (WGS) entry which is preliminary data.</text>
</comment>
<keyword evidence="2" id="KW-1185">Reference proteome</keyword>
<sequence>METPNYNTDIIDDDIYFPNWNDIENTEADFDSYLNEIENFFREDFENDFLREDI</sequence>
<evidence type="ECO:0000313" key="1">
    <source>
        <dbReference type="EMBL" id="MCU7614369.1"/>
    </source>
</evidence>
<evidence type="ECO:0000313" key="2">
    <source>
        <dbReference type="Proteomes" id="UP001208114"/>
    </source>
</evidence>
<protein>
    <submittedName>
        <fullName evidence="1">Uncharacterized protein</fullName>
    </submittedName>
</protein>
<name>A0ABT2VXK1_9FLAO</name>